<dbReference type="EMBL" id="BGPR01002836">
    <property type="protein sequence ID" value="GBM79688.1"/>
    <property type="molecule type" value="Genomic_DNA"/>
</dbReference>
<protein>
    <submittedName>
        <fullName evidence="1">Uncharacterized protein</fullName>
    </submittedName>
</protein>
<organism evidence="1 2">
    <name type="scientific">Araneus ventricosus</name>
    <name type="common">Orbweaver spider</name>
    <name type="synonym">Epeira ventricosa</name>
    <dbReference type="NCBI Taxonomy" id="182803"/>
    <lineage>
        <taxon>Eukaryota</taxon>
        <taxon>Metazoa</taxon>
        <taxon>Ecdysozoa</taxon>
        <taxon>Arthropoda</taxon>
        <taxon>Chelicerata</taxon>
        <taxon>Arachnida</taxon>
        <taxon>Araneae</taxon>
        <taxon>Araneomorphae</taxon>
        <taxon>Entelegynae</taxon>
        <taxon>Araneoidea</taxon>
        <taxon>Araneidae</taxon>
        <taxon>Araneus</taxon>
    </lineage>
</organism>
<sequence>MHISTLLFKQNLIDTAKMDIFDILEDLRGTQVDFKDDKFPASQFRATPRPIDKMVLDSLVYHFRILSILLSWLPSLSSLPIQLIRIYLRAV</sequence>
<reference evidence="1 2" key="1">
    <citation type="journal article" date="2019" name="Sci. Rep.">
        <title>Orb-weaving spider Araneus ventricosus genome elucidates the spidroin gene catalogue.</title>
        <authorList>
            <person name="Kono N."/>
            <person name="Nakamura H."/>
            <person name="Ohtoshi R."/>
            <person name="Moran D.A.P."/>
            <person name="Shinohara A."/>
            <person name="Yoshida Y."/>
            <person name="Fujiwara M."/>
            <person name="Mori M."/>
            <person name="Tomita M."/>
            <person name="Arakawa K."/>
        </authorList>
    </citation>
    <scope>NUCLEOTIDE SEQUENCE [LARGE SCALE GENOMIC DNA]</scope>
</reference>
<comment type="caution">
    <text evidence="1">The sequence shown here is derived from an EMBL/GenBank/DDBJ whole genome shotgun (WGS) entry which is preliminary data.</text>
</comment>
<name>A0A4Y2IPE1_ARAVE</name>
<evidence type="ECO:0000313" key="2">
    <source>
        <dbReference type="Proteomes" id="UP000499080"/>
    </source>
</evidence>
<dbReference type="AlphaFoldDB" id="A0A4Y2IPE1"/>
<evidence type="ECO:0000313" key="1">
    <source>
        <dbReference type="EMBL" id="GBM79688.1"/>
    </source>
</evidence>
<accession>A0A4Y2IPE1</accession>
<dbReference type="Proteomes" id="UP000499080">
    <property type="component" value="Unassembled WGS sequence"/>
</dbReference>
<gene>
    <name evidence="1" type="ORF">AVEN_71214_1</name>
</gene>
<keyword evidence="2" id="KW-1185">Reference proteome</keyword>
<proteinExistence type="predicted"/>